<keyword evidence="3" id="KW-1185">Reference proteome</keyword>
<dbReference type="Proteomes" id="UP000026249">
    <property type="component" value="Unassembled WGS sequence"/>
</dbReference>
<evidence type="ECO:0008006" key="4">
    <source>
        <dbReference type="Google" id="ProtNLM"/>
    </source>
</evidence>
<name>A0A037ZM36_9RHOB</name>
<dbReference type="EMBL" id="JFKE01000001">
    <property type="protein sequence ID" value="KAJ57164.1"/>
    <property type="molecule type" value="Genomic_DNA"/>
</dbReference>
<evidence type="ECO:0000313" key="2">
    <source>
        <dbReference type="EMBL" id="KAJ57164.1"/>
    </source>
</evidence>
<reference evidence="2 3" key="1">
    <citation type="submission" date="2014-03" db="EMBL/GenBank/DDBJ databases">
        <title>Draft Genome Sequence of Actibacterium mucosum KCTC 23349, a Marine Alphaproteobacterium with Complex Ionic Requirements Isolated from Mediterranean Seawater at Malvarrosa Beach, Valencia, Spain.</title>
        <authorList>
            <person name="Arahal D.R."/>
            <person name="Shao Z."/>
            <person name="Lai Q."/>
            <person name="Pujalte M.J."/>
        </authorList>
    </citation>
    <scope>NUCLEOTIDE SEQUENCE [LARGE SCALE GENOMIC DNA]</scope>
    <source>
        <strain evidence="2 3">KCTC 23349</strain>
    </source>
</reference>
<sequence>MSRDDFWSRRREAVAEEARAEQAALDAAEVEAAEDALAKRSDEELLAEAGLPEPETLENAEEVRDFLKAALPQRLKSRALRRLWGLNPVLANLDGLVDYGEDFTDAATVIDNLQTVYQVGKGMVTRLEEIVEDMNDAPSDESGEKDGEIQDTIETPDPEPLIAQTDPPIADPDEPVALATPRRMAFRFEATEGPA</sequence>
<dbReference type="OrthoDB" id="8100830at2"/>
<accession>A0A037ZM36</accession>
<evidence type="ECO:0000313" key="3">
    <source>
        <dbReference type="Proteomes" id="UP000026249"/>
    </source>
</evidence>
<dbReference type="Pfam" id="PF11748">
    <property type="entry name" value="DUF3306"/>
    <property type="match status" value="1"/>
</dbReference>
<organism evidence="2 3">
    <name type="scientific">Actibacterium mucosum KCTC 23349</name>
    <dbReference type="NCBI Taxonomy" id="1454373"/>
    <lineage>
        <taxon>Bacteria</taxon>
        <taxon>Pseudomonadati</taxon>
        <taxon>Pseudomonadota</taxon>
        <taxon>Alphaproteobacteria</taxon>
        <taxon>Rhodobacterales</taxon>
        <taxon>Roseobacteraceae</taxon>
        <taxon>Actibacterium</taxon>
    </lineage>
</organism>
<proteinExistence type="predicted"/>
<comment type="caution">
    <text evidence="2">The sequence shown here is derived from an EMBL/GenBank/DDBJ whole genome shotgun (WGS) entry which is preliminary data.</text>
</comment>
<dbReference type="RefSeq" id="WP_035255415.1">
    <property type="nucleotide sequence ID" value="NZ_JFKE01000001.1"/>
</dbReference>
<gene>
    <name evidence="2" type="ORF">ACMU_01330</name>
</gene>
<dbReference type="STRING" id="1454373.ACMU_01330"/>
<protein>
    <recommendedName>
        <fullName evidence="4">DUF3306 domain-containing protein</fullName>
    </recommendedName>
</protein>
<dbReference type="AlphaFoldDB" id="A0A037ZM36"/>
<dbReference type="InterPro" id="IPR021735">
    <property type="entry name" value="DUF3306"/>
</dbReference>
<evidence type="ECO:0000256" key="1">
    <source>
        <dbReference type="SAM" id="MobiDB-lite"/>
    </source>
</evidence>
<feature type="region of interest" description="Disordered" evidence="1">
    <location>
        <begin position="135"/>
        <end position="176"/>
    </location>
</feature>